<dbReference type="PANTHER" id="PTHR48277:SF1">
    <property type="entry name" value="MITOCHONDRIAL RIBOSOMAL PROTEIN S5"/>
    <property type="match status" value="1"/>
</dbReference>
<dbReference type="SUPFAM" id="SSF54211">
    <property type="entry name" value="Ribosomal protein S5 domain 2-like"/>
    <property type="match status" value="1"/>
</dbReference>
<feature type="compositionally biased region" description="Basic and acidic residues" evidence="8">
    <location>
        <begin position="1"/>
        <end position="12"/>
    </location>
</feature>
<evidence type="ECO:0000259" key="9">
    <source>
        <dbReference type="PROSITE" id="PS50881"/>
    </source>
</evidence>
<evidence type="ECO:0000313" key="10">
    <source>
        <dbReference type="EMBL" id="KKW05469.1"/>
    </source>
</evidence>
<feature type="compositionally biased region" description="Basic residues" evidence="8">
    <location>
        <begin position="43"/>
        <end position="62"/>
    </location>
</feature>
<keyword evidence="2 6" id="KW-0689">Ribosomal protein</keyword>
<comment type="caution">
    <text evidence="10">The sequence shown here is derived from an EMBL/GenBank/DDBJ whole genome shotgun (WGS) entry which is preliminary data.</text>
</comment>
<dbReference type="AlphaFoldDB" id="A0A0G1YGE1"/>
<evidence type="ECO:0000256" key="1">
    <source>
        <dbReference type="ARBA" id="ARBA00008945"/>
    </source>
</evidence>
<name>A0A0G1YGE1_9BACT</name>
<proteinExistence type="inferred from homology"/>
<dbReference type="Gene3D" id="3.30.160.20">
    <property type="match status" value="1"/>
</dbReference>
<evidence type="ECO:0000313" key="11">
    <source>
        <dbReference type="Proteomes" id="UP000034589"/>
    </source>
</evidence>
<evidence type="ECO:0000256" key="4">
    <source>
        <dbReference type="ARBA" id="ARBA00035255"/>
    </source>
</evidence>
<accession>A0A0G1YGE1</accession>
<dbReference type="EMBL" id="LCPV01000060">
    <property type="protein sequence ID" value="KKW05469.1"/>
    <property type="molecule type" value="Genomic_DNA"/>
</dbReference>
<comment type="similarity">
    <text evidence="1 7">Belongs to the universal ribosomal protein uS5 family.</text>
</comment>
<evidence type="ECO:0000256" key="3">
    <source>
        <dbReference type="ARBA" id="ARBA00023274"/>
    </source>
</evidence>
<dbReference type="InterPro" id="IPR000851">
    <property type="entry name" value="Ribosomal_uS5"/>
</dbReference>
<dbReference type="Pfam" id="PF03719">
    <property type="entry name" value="Ribosomal_S5_C"/>
    <property type="match status" value="1"/>
</dbReference>
<protein>
    <recommendedName>
        <fullName evidence="4">Small ribosomal subunit protein uS5</fullName>
    </recommendedName>
    <alternativeName>
        <fullName evidence="5">30S ribosomal protein S5</fullName>
    </alternativeName>
</protein>
<dbReference type="InterPro" id="IPR005324">
    <property type="entry name" value="Ribosomal_uS5_C"/>
</dbReference>
<dbReference type="GO" id="GO:0003723">
    <property type="term" value="F:RNA binding"/>
    <property type="evidence" value="ECO:0007669"/>
    <property type="project" value="InterPro"/>
</dbReference>
<reference evidence="10 11" key="1">
    <citation type="journal article" date="2015" name="Nature">
        <title>rRNA introns, odd ribosomes, and small enigmatic genomes across a large radiation of phyla.</title>
        <authorList>
            <person name="Brown C.T."/>
            <person name="Hug L.A."/>
            <person name="Thomas B.C."/>
            <person name="Sharon I."/>
            <person name="Castelle C.J."/>
            <person name="Singh A."/>
            <person name="Wilkins M.J."/>
            <person name="Williams K.H."/>
            <person name="Banfield J.F."/>
        </authorList>
    </citation>
    <scope>NUCLEOTIDE SEQUENCE [LARGE SCALE GENOMIC DNA]</scope>
</reference>
<feature type="domain" description="S5 DRBM" evidence="9">
    <location>
        <begin position="72"/>
        <end position="135"/>
    </location>
</feature>
<dbReference type="SUPFAM" id="SSF54768">
    <property type="entry name" value="dsRNA-binding domain-like"/>
    <property type="match status" value="1"/>
</dbReference>
<gene>
    <name evidence="10" type="ORF">UY39_C0060G0004</name>
</gene>
<evidence type="ECO:0000256" key="5">
    <source>
        <dbReference type="ARBA" id="ARBA00035519"/>
    </source>
</evidence>
<dbReference type="InterPro" id="IPR013810">
    <property type="entry name" value="Ribosomal_uS5_N"/>
</dbReference>
<evidence type="ECO:0000256" key="6">
    <source>
        <dbReference type="PROSITE-ProRule" id="PRU00268"/>
    </source>
</evidence>
<dbReference type="InterPro" id="IPR014721">
    <property type="entry name" value="Ribsml_uS5_D2-typ_fold_subgr"/>
</dbReference>
<dbReference type="Gene3D" id="3.30.230.10">
    <property type="match status" value="1"/>
</dbReference>
<sequence length="219" mass="23212">MISEFTAKKEEIIAVPGEETASVSMEESSADSSSSSKQDVRPARGRRGAPQRGRGGTRRTPRGGRDGARSEFDQKLIGIRRVARVMAGGRRFNFSVAMVLGDKKGRVGVGLGKASDTALAIEKAMRDAKRNMLTLELTKSNSIKHDVEAKYCASVVAIRPSSGSGLVAGSSVRAVLELGGVTDVTAKLLSRSKNAINNARAAVEALRKISKRPTASTNK</sequence>
<feature type="compositionally biased region" description="Low complexity" evidence="8">
    <location>
        <begin position="21"/>
        <end position="36"/>
    </location>
</feature>
<dbReference type="FunFam" id="3.30.230.10:FF:000002">
    <property type="entry name" value="30S ribosomal protein S5"/>
    <property type="match status" value="1"/>
</dbReference>
<keyword evidence="3 6" id="KW-0687">Ribonucleoprotein</keyword>
<dbReference type="PATRIC" id="fig|1618675.3.peg.678"/>
<dbReference type="InterPro" id="IPR020568">
    <property type="entry name" value="Ribosomal_Su5_D2-typ_SF"/>
</dbReference>
<dbReference type="GO" id="GO:0006412">
    <property type="term" value="P:translation"/>
    <property type="evidence" value="ECO:0007669"/>
    <property type="project" value="InterPro"/>
</dbReference>
<evidence type="ECO:0000256" key="7">
    <source>
        <dbReference type="RuleBase" id="RU003823"/>
    </source>
</evidence>
<feature type="region of interest" description="Disordered" evidence="8">
    <location>
        <begin position="1"/>
        <end position="71"/>
    </location>
</feature>
<dbReference type="GO" id="GO:0005840">
    <property type="term" value="C:ribosome"/>
    <property type="evidence" value="ECO:0007669"/>
    <property type="project" value="UniProtKB-KW"/>
</dbReference>
<dbReference type="PROSITE" id="PS50881">
    <property type="entry name" value="S5_DSRBD"/>
    <property type="match status" value="1"/>
</dbReference>
<evidence type="ECO:0000256" key="2">
    <source>
        <dbReference type="ARBA" id="ARBA00022980"/>
    </source>
</evidence>
<organism evidence="10 11">
    <name type="scientific">Candidatus Kaiserbacteria bacterium GW2011_GWC2_49_12</name>
    <dbReference type="NCBI Taxonomy" id="1618675"/>
    <lineage>
        <taxon>Bacteria</taxon>
        <taxon>Candidatus Kaiseribacteriota</taxon>
    </lineage>
</organism>
<dbReference type="GO" id="GO:0003735">
    <property type="term" value="F:structural constituent of ribosome"/>
    <property type="evidence" value="ECO:0007669"/>
    <property type="project" value="UniProtKB-UniRule"/>
</dbReference>
<dbReference type="GO" id="GO:0005737">
    <property type="term" value="C:cytoplasm"/>
    <property type="evidence" value="ECO:0007669"/>
    <property type="project" value="UniProtKB-ARBA"/>
</dbReference>
<dbReference type="Pfam" id="PF00333">
    <property type="entry name" value="Ribosomal_S5"/>
    <property type="match status" value="1"/>
</dbReference>
<evidence type="ECO:0000256" key="8">
    <source>
        <dbReference type="SAM" id="MobiDB-lite"/>
    </source>
</evidence>
<dbReference type="GO" id="GO:1990904">
    <property type="term" value="C:ribonucleoprotein complex"/>
    <property type="evidence" value="ECO:0007669"/>
    <property type="project" value="UniProtKB-UniRule"/>
</dbReference>
<dbReference type="Proteomes" id="UP000034589">
    <property type="component" value="Unassembled WGS sequence"/>
</dbReference>
<dbReference type="PANTHER" id="PTHR48277">
    <property type="entry name" value="MITOCHONDRIAL RIBOSOMAL PROTEIN S5"/>
    <property type="match status" value="1"/>
</dbReference>